<evidence type="ECO:0000313" key="2">
    <source>
        <dbReference type="EMBL" id="JAH62911.1"/>
    </source>
</evidence>
<keyword evidence="1" id="KW-0812">Transmembrane</keyword>
<evidence type="ECO:0000256" key="1">
    <source>
        <dbReference type="SAM" id="Phobius"/>
    </source>
</evidence>
<reference evidence="2" key="1">
    <citation type="submission" date="2014-11" db="EMBL/GenBank/DDBJ databases">
        <authorList>
            <person name="Amaro Gonzalez C."/>
        </authorList>
    </citation>
    <scope>NUCLEOTIDE SEQUENCE</scope>
</reference>
<organism evidence="2">
    <name type="scientific">Anguilla anguilla</name>
    <name type="common">European freshwater eel</name>
    <name type="synonym">Muraena anguilla</name>
    <dbReference type="NCBI Taxonomy" id="7936"/>
    <lineage>
        <taxon>Eukaryota</taxon>
        <taxon>Metazoa</taxon>
        <taxon>Chordata</taxon>
        <taxon>Craniata</taxon>
        <taxon>Vertebrata</taxon>
        <taxon>Euteleostomi</taxon>
        <taxon>Actinopterygii</taxon>
        <taxon>Neopterygii</taxon>
        <taxon>Teleostei</taxon>
        <taxon>Anguilliformes</taxon>
        <taxon>Anguillidae</taxon>
        <taxon>Anguilla</taxon>
    </lineage>
</organism>
<feature type="transmembrane region" description="Helical" evidence="1">
    <location>
        <begin position="17"/>
        <end position="34"/>
    </location>
</feature>
<keyword evidence="1" id="KW-0472">Membrane</keyword>
<proteinExistence type="predicted"/>
<dbReference type="EMBL" id="GBXM01045666">
    <property type="protein sequence ID" value="JAH62911.1"/>
    <property type="molecule type" value="Transcribed_RNA"/>
</dbReference>
<protein>
    <submittedName>
        <fullName evidence="2">Uncharacterized protein</fullName>
    </submittedName>
</protein>
<sequence>MWGLKPPRTSLSSSRRIYIAGLLLLLLFLSAHTTI</sequence>
<keyword evidence="1" id="KW-1133">Transmembrane helix</keyword>
<reference evidence="2" key="2">
    <citation type="journal article" date="2015" name="Fish Shellfish Immunol.">
        <title>Early steps in the European eel (Anguilla anguilla)-Vibrio vulnificus interaction in the gills: Role of the RtxA13 toxin.</title>
        <authorList>
            <person name="Callol A."/>
            <person name="Pajuelo D."/>
            <person name="Ebbesson L."/>
            <person name="Teles M."/>
            <person name="MacKenzie S."/>
            <person name="Amaro C."/>
        </authorList>
    </citation>
    <scope>NUCLEOTIDE SEQUENCE</scope>
</reference>
<accession>A0A0E9UAP7</accession>
<name>A0A0E9UAP7_ANGAN</name>
<dbReference type="AlphaFoldDB" id="A0A0E9UAP7"/>